<dbReference type="Proteomes" id="UP000198752">
    <property type="component" value="Unassembled WGS sequence"/>
</dbReference>
<evidence type="ECO:0000256" key="1">
    <source>
        <dbReference type="SAM" id="Phobius"/>
    </source>
</evidence>
<sequence length="152" mass="18107">MIGLLLAVALFNSTAFLINKRLTKNQIVHIWTFTVAVQVLTDGYLCKKYHAYWYFSGSLEWPTLFVLTVLIPPINIIFLNGYPYGKSFFKQLIYILFWDVAITGYELITLLPEPWGYFNYGWWRISYSFIAYPFLLWIVAAYYKWIRKIEKE</sequence>
<reference evidence="3" key="1">
    <citation type="submission" date="2016-10" db="EMBL/GenBank/DDBJ databases">
        <authorList>
            <person name="Varghese N."/>
            <person name="Submissions S."/>
        </authorList>
    </citation>
    <scope>NUCLEOTIDE SEQUENCE [LARGE SCALE GENOMIC DNA]</scope>
    <source>
        <strain evidence="3">ATCC 700379</strain>
    </source>
</reference>
<dbReference type="STRING" id="269670.SAMN02982927_01449"/>
<name>A0A1I2R2B2_9BACL</name>
<dbReference type="OrthoDB" id="2627420at2"/>
<keyword evidence="3" id="KW-1185">Reference proteome</keyword>
<proteinExistence type="predicted"/>
<gene>
    <name evidence="2" type="ORF">SAMN02982927_01449</name>
</gene>
<accession>A0A1I2R2B2</accession>
<protein>
    <recommendedName>
        <fullName evidence="4">ABC-transporter type IV</fullName>
    </recommendedName>
</protein>
<keyword evidence="1" id="KW-0812">Transmembrane</keyword>
<dbReference type="AlphaFoldDB" id="A0A1I2R2B2"/>
<evidence type="ECO:0000313" key="2">
    <source>
        <dbReference type="EMBL" id="SFG34123.1"/>
    </source>
</evidence>
<dbReference type="RefSeq" id="WP_093671491.1">
    <property type="nucleotide sequence ID" value="NZ_FOOY01000008.1"/>
</dbReference>
<evidence type="ECO:0000313" key="3">
    <source>
        <dbReference type="Proteomes" id="UP000198752"/>
    </source>
</evidence>
<keyword evidence="1" id="KW-1133">Transmembrane helix</keyword>
<dbReference type="EMBL" id="FOOY01000008">
    <property type="protein sequence ID" value="SFG34123.1"/>
    <property type="molecule type" value="Genomic_DNA"/>
</dbReference>
<feature type="transmembrane region" description="Helical" evidence="1">
    <location>
        <begin position="92"/>
        <end position="111"/>
    </location>
</feature>
<organism evidence="2 3">
    <name type="scientific">Sporolactobacillus nakayamae</name>
    <dbReference type="NCBI Taxonomy" id="269670"/>
    <lineage>
        <taxon>Bacteria</taxon>
        <taxon>Bacillati</taxon>
        <taxon>Bacillota</taxon>
        <taxon>Bacilli</taxon>
        <taxon>Bacillales</taxon>
        <taxon>Sporolactobacillaceae</taxon>
        <taxon>Sporolactobacillus</taxon>
    </lineage>
</organism>
<evidence type="ECO:0008006" key="4">
    <source>
        <dbReference type="Google" id="ProtNLM"/>
    </source>
</evidence>
<keyword evidence="1" id="KW-0472">Membrane</keyword>
<feature type="transmembrane region" description="Helical" evidence="1">
    <location>
        <begin position="123"/>
        <end position="143"/>
    </location>
</feature>
<feature type="transmembrane region" description="Helical" evidence="1">
    <location>
        <begin position="61"/>
        <end position="80"/>
    </location>
</feature>